<organism evidence="2 3">
    <name type="scientific">Corallococcus exercitus</name>
    <dbReference type="NCBI Taxonomy" id="2316736"/>
    <lineage>
        <taxon>Bacteria</taxon>
        <taxon>Pseudomonadati</taxon>
        <taxon>Myxococcota</taxon>
        <taxon>Myxococcia</taxon>
        <taxon>Myxococcales</taxon>
        <taxon>Cystobacterineae</taxon>
        <taxon>Myxococcaceae</taxon>
        <taxon>Corallococcus</taxon>
    </lineage>
</organism>
<comment type="caution">
    <text evidence="2">The sequence shown here is derived from an EMBL/GenBank/DDBJ whole genome shotgun (WGS) entry which is preliminary data.</text>
</comment>
<gene>
    <name evidence="2" type="ORF">HNS30_07555</name>
</gene>
<dbReference type="Proteomes" id="UP000528460">
    <property type="component" value="Unassembled WGS sequence"/>
</dbReference>
<evidence type="ECO:0000256" key="1">
    <source>
        <dbReference type="SAM" id="MobiDB-lite"/>
    </source>
</evidence>
<feature type="region of interest" description="Disordered" evidence="1">
    <location>
        <begin position="103"/>
        <end position="123"/>
    </location>
</feature>
<reference evidence="2 3" key="1">
    <citation type="submission" date="2020-05" db="EMBL/GenBank/DDBJ databases">
        <authorList>
            <person name="Whitworth D."/>
        </authorList>
    </citation>
    <scope>NUCLEOTIDE SEQUENCE [LARGE SCALE GENOMIC DNA]</scope>
    <source>
        <strain evidence="2 3">CA046A</strain>
    </source>
</reference>
<proteinExistence type="predicted"/>
<protein>
    <submittedName>
        <fullName evidence="2">Uncharacterized protein</fullName>
    </submittedName>
</protein>
<sequence length="123" mass="13203">MMVDVGGKPHPAIVVRIVPGEQRMVVLCGTGTKRYEFAGIDVQSISAAGKALRLSKDTFFYATNLRSVRLGHAKGTEGYCPPSLFLQVRHLVEGALTVLSAAEQEKDLSEDARPRPAPTAGQP</sequence>
<evidence type="ECO:0000313" key="3">
    <source>
        <dbReference type="Proteomes" id="UP000528460"/>
    </source>
</evidence>
<name>A0A7Y4JPQ2_9BACT</name>
<accession>A0A7Y4JPQ2</accession>
<feature type="compositionally biased region" description="Basic and acidic residues" evidence="1">
    <location>
        <begin position="103"/>
        <end position="114"/>
    </location>
</feature>
<dbReference type="EMBL" id="JABFJW010000039">
    <property type="protein sequence ID" value="NOK08885.1"/>
    <property type="molecule type" value="Genomic_DNA"/>
</dbReference>
<evidence type="ECO:0000313" key="2">
    <source>
        <dbReference type="EMBL" id="NOK08885.1"/>
    </source>
</evidence>
<dbReference type="AlphaFoldDB" id="A0A7Y4JPQ2"/>